<keyword evidence="3" id="KW-0408">Iron</keyword>
<name>A0A3B1D7D4_9ZZZZ</name>
<keyword evidence="2" id="KW-0479">Metal-binding</keyword>
<sequence>MRYQLHHEVSMRRDVDRSIIYVKNPVESELSDFLQTINTELAVFLGLMDGSMEIDDVVKCWSELFFNTKPDRKIGKVLQNMLKSKLGPDLQVYEVLNKIDPQTPARDDLPDISNLIVPRESENFKDPRLRIPLQMLFMPTLNCTQNCYYCYSTESYSDNIKALEFERVQEIMEEAKGLGMHSIDLSGGEPVSYRHFFPLMEKLYELGLEVNLPTKYPLSREDVRRLKDIGLKTIQISIDSINPAVLDKVVGIKGYGEKILKTLDYLEEAEIGVRTNTVITSYTLGEVSDLMRFLATKENVYRVTQSPYSISRFSHKGDFPISSEEYRVILEASEKIFESRPDISFNPGDVFEPYEEVSVDEREKDWEGRSFCSGGRQNFALLPDGKVTMCEELYYQRQYIMGDLKKQSIMEMWNSPEAKSISCPPKELFPDGPCRDCESLHACHSFPGRCVRESIKHFGEDKHYYPDPRCPKAPV</sequence>
<dbReference type="EMBL" id="UOGH01000267">
    <property type="protein sequence ID" value="VAX32733.1"/>
    <property type="molecule type" value="Genomic_DNA"/>
</dbReference>
<dbReference type="NCBIfam" id="TIGR04085">
    <property type="entry name" value="rSAM_more_4Fe4S"/>
    <property type="match status" value="1"/>
</dbReference>
<dbReference type="InterPro" id="IPR050377">
    <property type="entry name" value="Radical_SAM_PqqE_MftC-like"/>
</dbReference>
<reference evidence="6" key="1">
    <citation type="submission" date="2018-06" db="EMBL/GenBank/DDBJ databases">
        <authorList>
            <person name="Zhirakovskaya E."/>
        </authorList>
    </citation>
    <scope>NUCLEOTIDE SEQUENCE</scope>
</reference>
<dbReference type="InterPro" id="IPR007197">
    <property type="entry name" value="rSAM"/>
</dbReference>
<evidence type="ECO:0000256" key="2">
    <source>
        <dbReference type="ARBA" id="ARBA00022723"/>
    </source>
</evidence>
<dbReference type="CDD" id="cd01335">
    <property type="entry name" value="Radical_SAM"/>
    <property type="match status" value="1"/>
</dbReference>
<dbReference type="GO" id="GO:0051536">
    <property type="term" value="F:iron-sulfur cluster binding"/>
    <property type="evidence" value="ECO:0007669"/>
    <property type="project" value="UniProtKB-KW"/>
</dbReference>
<dbReference type="SFLD" id="SFLDS00029">
    <property type="entry name" value="Radical_SAM"/>
    <property type="match status" value="1"/>
</dbReference>
<dbReference type="SUPFAM" id="SSF102114">
    <property type="entry name" value="Radical SAM enzymes"/>
    <property type="match status" value="1"/>
</dbReference>
<dbReference type="CDD" id="cd21109">
    <property type="entry name" value="SPASM"/>
    <property type="match status" value="1"/>
</dbReference>
<evidence type="ECO:0000313" key="6">
    <source>
        <dbReference type="EMBL" id="VAX32733.1"/>
    </source>
</evidence>
<dbReference type="AlphaFoldDB" id="A0A3B1D7D4"/>
<proteinExistence type="predicted"/>
<dbReference type="SMART" id="SM00729">
    <property type="entry name" value="Elp3"/>
    <property type="match status" value="1"/>
</dbReference>
<accession>A0A3B1D7D4</accession>
<dbReference type="PANTHER" id="PTHR11228">
    <property type="entry name" value="RADICAL SAM DOMAIN PROTEIN"/>
    <property type="match status" value="1"/>
</dbReference>
<dbReference type="PANTHER" id="PTHR11228:SF7">
    <property type="entry name" value="PQQA PEPTIDE CYCLASE"/>
    <property type="match status" value="1"/>
</dbReference>
<dbReference type="PROSITE" id="PS51918">
    <property type="entry name" value="RADICAL_SAM"/>
    <property type="match status" value="1"/>
</dbReference>
<evidence type="ECO:0000256" key="1">
    <source>
        <dbReference type="ARBA" id="ARBA00022691"/>
    </source>
</evidence>
<dbReference type="Gene3D" id="3.20.20.70">
    <property type="entry name" value="Aldolase class I"/>
    <property type="match status" value="1"/>
</dbReference>
<dbReference type="SFLD" id="SFLDG01067">
    <property type="entry name" value="SPASM/twitch_domain_containing"/>
    <property type="match status" value="1"/>
</dbReference>
<dbReference type="InterPro" id="IPR013785">
    <property type="entry name" value="Aldolase_TIM"/>
</dbReference>
<dbReference type="InterPro" id="IPR006638">
    <property type="entry name" value="Elp3/MiaA/NifB-like_rSAM"/>
</dbReference>
<dbReference type="GO" id="GO:0046872">
    <property type="term" value="F:metal ion binding"/>
    <property type="evidence" value="ECO:0007669"/>
    <property type="project" value="UniProtKB-KW"/>
</dbReference>
<keyword evidence="4" id="KW-0411">Iron-sulfur</keyword>
<dbReference type="InterPro" id="IPR058240">
    <property type="entry name" value="rSAM_sf"/>
</dbReference>
<protein>
    <recommendedName>
        <fullName evidence="5">Radical SAM core domain-containing protein</fullName>
    </recommendedName>
</protein>
<feature type="domain" description="Radical SAM core" evidence="5">
    <location>
        <begin position="127"/>
        <end position="341"/>
    </location>
</feature>
<evidence type="ECO:0000259" key="5">
    <source>
        <dbReference type="PROSITE" id="PS51918"/>
    </source>
</evidence>
<gene>
    <name evidence="6" type="ORF">MNBD_NITROSPIRAE02-1488</name>
</gene>
<dbReference type="InterPro" id="IPR023885">
    <property type="entry name" value="4Fe4S-binding_SPASM_dom"/>
</dbReference>
<dbReference type="GO" id="GO:0003824">
    <property type="term" value="F:catalytic activity"/>
    <property type="evidence" value="ECO:0007669"/>
    <property type="project" value="InterPro"/>
</dbReference>
<evidence type="ECO:0000256" key="3">
    <source>
        <dbReference type="ARBA" id="ARBA00023004"/>
    </source>
</evidence>
<keyword evidence="1" id="KW-0949">S-adenosyl-L-methionine</keyword>
<organism evidence="6">
    <name type="scientific">hydrothermal vent metagenome</name>
    <dbReference type="NCBI Taxonomy" id="652676"/>
    <lineage>
        <taxon>unclassified sequences</taxon>
        <taxon>metagenomes</taxon>
        <taxon>ecological metagenomes</taxon>
    </lineage>
</organism>
<dbReference type="Pfam" id="PF13186">
    <property type="entry name" value="SPASM"/>
    <property type="match status" value="1"/>
</dbReference>
<dbReference type="Pfam" id="PF04055">
    <property type="entry name" value="Radical_SAM"/>
    <property type="match status" value="1"/>
</dbReference>
<evidence type="ECO:0000256" key="4">
    <source>
        <dbReference type="ARBA" id="ARBA00023014"/>
    </source>
</evidence>